<feature type="region of interest" description="Disordered" evidence="2">
    <location>
        <begin position="2234"/>
        <end position="2277"/>
    </location>
</feature>
<dbReference type="PANTHER" id="PTHR48176">
    <property type="entry name" value="DDRGK DOMAIN-CONTAINING PROTEIN 1"/>
    <property type="match status" value="1"/>
</dbReference>
<feature type="compositionally biased region" description="Low complexity" evidence="2">
    <location>
        <begin position="1042"/>
        <end position="1051"/>
    </location>
</feature>
<feature type="compositionally biased region" description="Low complexity" evidence="2">
    <location>
        <begin position="3095"/>
        <end position="3104"/>
    </location>
</feature>
<feature type="region of interest" description="Disordered" evidence="2">
    <location>
        <begin position="1670"/>
        <end position="1706"/>
    </location>
</feature>
<feature type="compositionally biased region" description="Acidic residues" evidence="2">
    <location>
        <begin position="3303"/>
        <end position="3313"/>
    </location>
</feature>
<feature type="region of interest" description="Disordered" evidence="2">
    <location>
        <begin position="267"/>
        <end position="323"/>
    </location>
</feature>
<dbReference type="PANTHER" id="PTHR48176:SF1">
    <property type="entry name" value="DDRGK DOMAIN-CONTAINING PROTEIN 1"/>
    <property type="match status" value="1"/>
</dbReference>
<dbReference type="InterPro" id="IPR013087">
    <property type="entry name" value="Znf_C2H2_type"/>
</dbReference>
<feature type="region of interest" description="Disordered" evidence="2">
    <location>
        <begin position="94"/>
        <end position="116"/>
    </location>
</feature>
<feature type="compositionally biased region" description="Acidic residues" evidence="2">
    <location>
        <begin position="854"/>
        <end position="878"/>
    </location>
</feature>
<evidence type="ECO:0000259" key="3">
    <source>
        <dbReference type="PROSITE" id="PS50157"/>
    </source>
</evidence>
<feature type="compositionally biased region" description="Low complexity" evidence="2">
    <location>
        <begin position="1103"/>
        <end position="1116"/>
    </location>
</feature>
<dbReference type="RefSeq" id="XP_033171703.1">
    <property type="nucleotide sequence ID" value="XM_033315812.1"/>
</dbReference>
<feature type="compositionally biased region" description="Low complexity" evidence="2">
    <location>
        <begin position="2463"/>
        <end position="2473"/>
    </location>
</feature>
<feature type="compositionally biased region" description="Basic and acidic residues" evidence="2">
    <location>
        <begin position="2171"/>
        <end position="2190"/>
    </location>
</feature>
<dbReference type="Proteomes" id="UP000515162">
    <property type="component" value="Chromosome X"/>
</dbReference>
<keyword evidence="1" id="KW-0863">Zinc-finger</keyword>
<feature type="region of interest" description="Disordered" evidence="2">
    <location>
        <begin position="3173"/>
        <end position="3500"/>
    </location>
</feature>
<feature type="region of interest" description="Disordered" evidence="2">
    <location>
        <begin position="2040"/>
        <end position="2071"/>
    </location>
</feature>
<feature type="compositionally biased region" description="Basic and acidic residues" evidence="2">
    <location>
        <begin position="3467"/>
        <end position="3476"/>
    </location>
</feature>
<feature type="region of interest" description="Disordered" evidence="2">
    <location>
        <begin position="1"/>
        <end position="73"/>
    </location>
</feature>
<feature type="region of interest" description="Disordered" evidence="2">
    <location>
        <begin position="1148"/>
        <end position="1213"/>
    </location>
</feature>
<feature type="domain" description="C2H2-type" evidence="3">
    <location>
        <begin position="214"/>
        <end position="242"/>
    </location>
</feature>
<gene>
    <name evidence="5" type="primary">LOC117148439</name>
</gene>
<feature type="compositionally biased region" description="Basic and acidic residues" evidence="2">
    <location>
        <begin position="1678"/>
        <end position="1703"/>
    </location>
</feature>
<feature type="compositionally biased region" description="Basic and acidic residues" evidence="2">
    <location>
        <begin position="2387"/>
        <end position="2399"/>
    </location>
</feature>
<feature type="compositionally biased region" description="Acidic residues" evidence="2">
    <location>
        <begin position="51"/>
        <end position="71"/>
    </location>
</feature>
<feature type="compositionally biased region" description="Low complexity" evidence="2">
    <location>
        <begin position="3277"/>
        <end position="3286"/>
    </location>
</feature>
<feature type="compositionally biased region" description="Basic and acidic residues" evidence="2">
    <location>
        <begin position="1031"/>
        <end position="1041"/>
    </location>
</feature>
<feature type="compositionally biased region" description="Acidic residues" evidence="2">
    <location>
        <begin position="2237"/>
        <end position="2249"/>
    </location>
</feature>
<feature type="compositionally biased region" description="Basic and acidic residues" evidence="2">
    <location>
        <begin position="3217"/>
        <end position="3232"/>
    </location>
</feature>
<feature type="compositionally biased region" description="Low complexity" evidence="2">
    <location>
        <begin position="383"/>
        <end position="396"/>
    </location>
</feature>
<feature type="compositionally biased region" description="Polar residues" evidence="2">
    <location>
        <begin position="2722"/>
        <end position="2732"/>
    </location>
</feature>
<feature type="compositionally biased region" description="Low complexity" evidence="2">
    <location>
        <begin position="971"/>
        <end position="989"/>
    </location>
</feature>
<feature type="compositionally biased region" description="Low complexity" evidence="2">
    <location>
        <begin position="2878"/>
        <end position="2909"/>
    </location>
</feature>
<proteinExistence type="predicted"/>
<feature type="region of interest" description="Disordered" evidence="2">
    <location>
        <begin position="690"/>
        <end position="749"/>
    </location>
</feature>
<reference evidence="5" key="1">
    <citation type="submission" date="2025-08" db="UniProtKB">
        <authorList>
            <consortium name="RefSeq"/>
        </authorList>
    </citation>
    <scope>IDENTIFICATION</scope>
    <source>
        <strain evidence="5">Mau12</strain>
        <tissue evidence="5">Whole Body</tissue>
    </source>
</reference>
<feature type="compositionally biased region" description="Basic residues" evidence="2">
    <location>
        <begin position="838"/>
        <end position="848"/>
    </location>
</feature>
<evidence type="ECO:0000313" key="4">
    <source>
        <dbReference type="Proteomes" id="UP000515162"/>
    </source>
</evidence>
<feature type="region of interest" description="Disordered" evidence="2">
    <location>
        <begin position="918"/>
        <end position="1116"/>
    </location>
</feature>
<feature type="compositionally biased region" description="Low complexity" evidence="2">
    <location>
        <begin position="732"/>
        <end position="749"/>
    </location>
</feature>
<protein>
    <submittedName>
        <fullName evidence="5">Uncharacterized protein LOC117148439</fullName>
    </submittedName>
</protein>
<evidence type="ECO:0000256" key="1">
    <source>
        <dbReference type="PROSITE-ProRule" id="PRU00042"/>
    </source>
</evidence>
<feature type="compositionally biased region" description="Basic residues" evidence="2">
    <location>
        <begin position="2059"/>
        <end position="2071"/>
    </location>
</feature>
<feature type="region of interest" description="Disordered" evidence="2">
    <location>
        <begin position="765"/>
        <end position="790"/>
    </location>
</feature>
<feature type="region of interest" description="Disordered" evidence="2">
    <location>
        <begin position="2541"/>
        <end position="2611"/>
    </location>
</feature>
<feature type="compositionally biased region" description="Low complexity" evidence="2">
    <location>
        <begin position="28"/>
        <end position="38"/>
    </location>
</feature>
<dbReference type="PROSITE" id="PS50157">
    <property type="entry name" value="ZINC_FINGER_C2H2_2"/>
    <property type="match status" value="3"/>
</dbReference>
<dbReference type="GeneID" id="117148439"/>
<feature type="compositionally biased region" description="Low complexity" evidence="2">
    <location>
        <begin position="3070"/>
        <end position="3087"/>
    </location>
</feature>
<feature type="compositionally biased region" description="Basic and acidic residues" evidence="2">
    <location>
        <begin position="1165"/>
        <end position="1188"/>
    </location>
</feature>
<dbReference type="GO" id="GO:0044389">
    <property type="term" value="F:ubiquitin-like protein ligase binding"/>
    <property type="evidence" value="ECO:0007669"/>
    <property type="project" value="TreeGrafter"/>
</dbReference>
<feature type="region of interest" description="Disordered" evidence="2">
    <location>
        <begin position="2991"/>
        <end position="3156"/>
    </location>
</feature>
<feature type="compositionally biased region" description="Basic and acidic residues" evidence="2">
    <location>
        <begin position="3487"/>
        <end position="3496"/>
    </location>
</feature>
<keyword evidence="1" id="KW-0862">Zinc</keyword>
<evidence type="ECO:0000313" key="5">
    <source>
        <dbReference type="RefSeq" id="XP_033171703.1"/>
    </source>
</evidence>
<feature type="compositionally biased region" description="Basic residues" evidence="2">
    <location>
        <begin position="3009"/>
        <end position="3018"/>
    </location>
</feature>
<feature type="region of interest" description="Disordered" evidence="2">
    <location>
        <begin position="233"/>
        <end position="255"/>
    </location>
</feature>
<feature type="compositionally biased region" description="Basic and acidic residues" evidence="2">
    <location>
        <begin position="585"/>
        <end position="599"/>
    </location>
</feature>
<feature type="compositionally biased region" description="Polar residues" evidence="2">
    <location>
        <begin position="2259"/>
        <end position="2268"/>
    </location>
</feature>
<feature type="region of interest" description="Disordered" evidence="2">
    <location>
        <begin position="2302"/>
        <end position="2337"/>
    </location>
</feature>
<evidence type="ECO:0000256" key="2">
    <source>
        <dbReference type="SAM" id="MobiDB-lite"/>
    </source>
</evidence>
<feature type="compositionally biased region" description="Basic and acidic residues" evidence="2">
    <location>
        <begin position="94"/>
        <end position="114"/>
    </location>
</feature>
<feature type="compositionally biased region" description="Polar residues" evidence="2">
    <location>
        <begin position="720"/>
        <end position="731"/>
    </location>
</feature>
<feature type="compositionally biased region" description="Basic residues" evidence="2">
    <location>
        <begin position="3409"/>
        <end position="3427"/>
    </location>
</feature>
<name>A0A6P8KRQ0_DROMA</name>
<feature type="region of interest" description="Disordered" evidence="2">
    <location>
        <begin position="2715"/>
        <end position="2760"/>
    </location>
</feature>
<dbReference type="GO" id="GO:0008270">
    <property type="term" value="F:zinc ion binding"/>
    <property type="evidence" value="ECO:0007669"/>
    <property type="project" value="UniProtKB-KW"/>
</dbReference>
<feature type="domain" description="C2H2-type" evidence="3">
    <location>
        <begin position="2342"/>
        <end position="2371"/>
    </location>
</feature>
<feature type="region of interest" description="Disordered" evidence="2">
    <location>
        <begin position="1829"/>
        <end position="1875"/>
    </location>
</feature>
<feature type="region of interest" description="Disordered" evidence="2">
    <location>
        <begin position="2145"/>
        <end position="2207"/>
    </location>
</feature>
<feature type="region of interest" description="Disordered" evidence="2">
    <location>
        <begin position="1610"/>
        <end position="1644"/>
    </location>
</feature>
<feature type="compositionally biased region" description="Basic residues" evidence="2">
    <location>
        <begin position="3136"/>
        <end position="3147"/>
    </location>
</feature>
<feature type="compositionally biased region" description="Polar residues" evidence="2">
    <location>
        <begin position="2375"/>
        <end position="2386"/>
    </location>
</feature>
<dbReference type="SMART" id="SM00355">
    <property type="entry name" value="ZnF_C2H2"/>
    <property type="match status" value="5"/>
</dbReference>
<organism evidence="4 5">
    <name type="scientific">Drosophila mauritiana</name>
    <name type="common">Fruit fly</name>
    <dbReference type="NCBI Taxonomy" id="7226"/>
    <lineage>
        <taxon>Eukaryota</taxon>
        <taxon>Metazoa</taxon>
        <taxon>Ecdysozoa</taxon>
        <taxon>Arthropoda</taxon>
        <taxon>Hexapoda</taxon>
        <taxon>Insecta</taxon>
        <taxon>Pterygota</taxon>
        <taxon>Neoptera</taxon>
        <taxon>Endopterygota</taxon>
        <taxon>Diptera</taxon>
        <taxon>Brachycera</taxon>
        <taxon>Muscomorpha</taxon>
        <taxon>Ephydroidea</taxon>
        <taxon>Drosophilidae</taxon>
        <taxon>Drosophila</taxon>
        <taxon>Sophophora</taxon>
    </lineage>
</organism>
<feature type="compositionally biased region" description="Low complexity" evidence="2">
    <location>
        <begin position="2742"/>
        <end position="2751"/>
    </location>
</feature>
<feature type="region of interest" description="Disordered" evidence="2">
    <location>
        <begin position="2375"/>
        <end position="2418"/>
    </location>
</feature>
<feature type="compositionally biased region" description="Low complexity" evidence="2">
    <location>
        <begin position="3384"/>
        <end position="3408"/>
    </location>
</feature>
<feature type="compositionally biased region" description="Pro residues" evidence="2">
    <location>
        <begin position="3343"/>
        <end position="3352"/>
    </location>
</feature>
<feature type="region of interest" description="Disordered" evidence="2">
    <location>
        <begin position="380"/>
        <end position="401"/>
    </location>
</feature>
<feature type="compositionally biased region" description="Low complexity" evidence="2">
    <location>
        <begin position="291"/>
        <end position="322"/>
    </location>
</feature>
<dbReference type="InterPro" id="IPR050899">
    <property type="entry name" value="DDRGK_domain-containing"/>
</dbReference>
<dbReference type="PROSITE" id="PS00028">
    <property type="entry name" value="ZINC_FINGER_C2H2_1"/>
    <property type="match status" value="4"/>
</dbReference>
<feature type="compositionally biased region" description="Basic residues" evidence="2">
    <location>
        <begin position="2311"/>
        <end position="2332"/>
    </location>
</feature>
<feature type="region of interest" description="Disordered" evidence="2">
    <location>
        <begin position="2454"/>
        <end position="2475"/>
    </location>
</feature>
<feature type="domain" description="C2H2-type" evidence="3">
    <location>
        <begin position="616"/>
        <end position="640"/>
    </location>
</feature>
<feature type="region of interest" description="Disordered" evidence="2">
    <location>
        <begin position="2865"/>
        <end position="2909"/>
    </location>
</feature>
<feature type="compositionally biased region" description="Low complexity" evidence="2">
    <location>
        <begin position="2400"/>
        <end position="2417"/>
    </location>
</feature>
<feature type="compositionally biased region" description="Pro residues" evidence="2">
    <location>
        <begin position="3240"/>
        <end position="3260"/>
    </location>
</feature>
<feature type="compositionally biased region" description="Low complexity" evidence="2">
    <location>
        <begin position="3043"/>
        <end position="3059"/>
    </location>
</feature>
<feature type="region of interest" description="Disordered" evidence="2">
    <location>
        <begin position="1945"/>
        <end position="1971"/>
    </location>
</feature>
<feature type="region of interest" description="Disordered" evidence="2">
    <location>
        <begin position="579"/>
        <end position="602"/>
    </location>
</feature>
<accession>A0A6P8KRQ0</accession>
<feature type="compositionally biased region" description="Basic residues" evidence="2">
    <location>
        <begin position="923"/>
        <end position="949"/>
    </location>
</feature>
<feature type="compositionally biased region" description="Pro residues" evidence="2">
    <location>
        <begin position="2562"/>
        <end position="2598"/>
    </location>
</feature>
<feature type="compositionally biased region" description="Basic residues" evidence="2">
    <location>
        <begin position="3027"/>
        <end position="3039"/>
    </location>
</feature>
<keyword evidence="1" id="KW-0479">Metal-binding</keyword>
<keyword evidence="4" id="KW-1185">Reference proteome</keyword>
<sequence length="3536" mass="384695">MKTMSRFGLRRGFKFSEEQVNGKNPIGPATAPATAAAASNPRKKRQTRQEEDVDAEQEEVEPHEDQPEAEQEPLSLICSLPLERLPRLVEKLHQMTEEREREREKEREREREEAANLGGAAHSKVLCLYCDRKFASGKLQAKHVDKFHTERQERRCSGRSTSSNSHPAGGFPGCQWCGQQGNRRQATPPQICLPAKHLEQLFQHLSEQHADKYFGCQPCRLRFQDADHLLGHQRQQHSLHHPEDGHAPKPGLMGADEPVLFRLGLTQNRLPSHRNRNQRKEEEPPPLATPSSKSRSSSRAAAQRQQQNQHQQSQSHQQTAAAGNMALQESVNPDAVFRLPASMACVSSSASVANSVFDDKFYKDVISNVRHNLQNHLDGRLFTSSSTSTTSSTSSSASQKSDLIMLHGPSQLGPGGASYPTLLTADQFGGTGELLPLAKFRRRPHTKHSWKWKWDYVKKFTLINEGGRLVKKLKQPNYLGLRDLSKLDMWTQLTMRQKHDLSLSLTEEQNQEQRRLLDQLNLILDHRLLPHIILEQNEQAVIKCENEEEDEGLDSHPGDDLLPQTFADESFLSLLQLQPRGGSSEQERQRERDQRERSRNQKAVVLSGEWARPRLYLCICCGAKFDQRKSLEEHKTFRHSHIYATHYEVVGRELLAGNLLRHLFIPKRALGRFAAESNCIRWPQIAPAATVQQPKQEQVQPEEETRSSASSRSSYEVSTPTPLSALEQQQPSPASGSGNASSSSSCSPSSSSASTLLSTATRTSMSNSTCTSSAATTTLSSTSSAPSSCTKCGRKCSGLMDLYRHMLDCSGDYVWSLAKKRKYRYYCGTKKRRAFSKKPLKQLSARKKEKLEVEVEEGTGDGDGDAEVDGDGEAEGEESVSSSSKLKNSPRQRPSDAESIRKMLENLPAKRICKKIFPVDNKAKRKAKNKAKAKSMAKSLVKSKSKSKQQRSSTKRIYNQHLLRTTRSRSRSSVVATGSSAAAVAAQQQRSRRKQKQQQQKQQQKKQEQQQQQKAKLEKVKSPPEPPASVESDKMPAKAEAKAPAPTVTAKSRSPAEEKPSLRLELPQTLPEAAAPNASAHESEPASPTPSKQLMPTPPTTPAPATKSPPAAAAVAPPFCAANRQATPNSTVKRSKRISDCIAMLTGKLEEKLKTEQVPPPAPLQKEKEKLQQDRPAEKHDKTPKPVDHQSPAASVVAEKERVQPKTPKRKAVSRRIIKVDTTPETVAESSQVRKAPAVELPEAVAIPPALPPPALAQSTFNAAPVPPALQPPIFASMPVAVPVVSAPVPPPPVATAAPLPVAGLVPLPVAAPAPPPVATALVHPPTRRTPTKAAAKQIVAPPPKPPASLAALKQYPPLEATLPVPPTNPAPPVPVAVPLVPVPVPVAMPLGMQGMPVPVNVNMLPKLYMPQLQAPANSNPNPAPTAMFVMADHQPLNLTSQRGVLHKPLISGTTGDPGLVGLPHHRAGGMPARRQTICGFEARNLIGLDMEMEPLDLSKKSSRKPSPVPPPRMQQELPMPLVPLPLVTNANALAPQPQPVGAPLPTPVGGAPVSCQLPMPGVPGVPAPLASHYYSNLDLLKIPQVRNPGTGVVVPSSGPPAVSVSATVAAPVHPVKSSGGKKRSTEGTGNSKKEHGKGQAKACPRMDEVVNNHIDDAINSVIMAVQASFPDDDEEEQQAKKEKEREREREREREKEKLEETPPKSSNCIMPLQACAEVLPSAALDKSQTVNAIPAIVAPPVALVPVTPAPQPVPVKNLTPKKRSMRSRTIDCRSALLALEETLPAASLQQCIPLPVNGDAKEEMPSLPDPTPAPTPAVVEPQLSVRVQGPITSLRDKKAETVMPATNSTTIPAGTPSSESPESPDPVPVSLPLPETSVPAPVPVSVISVAPAVLPLPTRTATPPPTTMAETNCSSLMEEHSSNLNNNTSSGFHSLAQSEQPIPTAATPAEEAPPVKEDEELPAKKKQRRRRKNELAAIVADQLLESFKIDNARRDNLKKLENLAYEKSEDLLLTGMLLMPSTKRNAALGPSSAAAAKLAKKEAADTVTESPANPPVRGRPKRRQSCYYRRGKAGGVGGVGKATNENISLLKSSLESFSIGIEKQLLAKEAREAKEAQPAGGNNQAQLPVSSILRPSILSSAVAREQQLTRQQQSKLDKQEQLPPAATFSRDPRLNKNIHKEQAEHKAAPKDQSATPTTNENPEEDDNYLTEIAKNVNEKIMSATTNEDFEFAHDEFDGEGDPDQDQDQDQDKYYRPPTSMSVRSAPNLNDEHSNFGSMCDDNTNTEVMDMDLDDEMSVYTSYSQDLGRGGRGRRRRRRRSVLLTRRPKKRTQRSELDAEKFGCKLCGKSFFTATSLSKHNMTLAHVSKVSAQEYLQSQTAPSSPQDAHDLENKRERQAETMLQQQQEEQPAAAQQQMRASVLMVPAQMAHQERERERERELQRVQEQERIQLQREQEHRHQQQQLQQQQQQEQVHHVITEASLRLHDNQHSPTAPTASRLNLNPDERLFYECCNILKSAETPRPHPGGGAGPATTSVIVTAGRKQPPPPPASPSPSRSSSLPPPASPSPSLPPPASPSLSLPPPASPSPSPSPPPPAEATAAAPVPAPAQPAANVCHQPVIQQLFRNPPAVTPTTTPTNHNRLSPSYSAVSQFSATTTSRFKTKAAMKGYENVNLQMDMLELAKSGRGVCKLTELADIALGSEKPGGEFLPHLPPAPVAPTVTSLPPANQQTPTPTPTPTGTPTVTPTGPMEQQQSSTSSKTIMHASIIKAAAGVASSATLPPASGRIIIPDRPFKNIGLEEKAPITFQKPKTCVNLLQEQDNNSVSTASYSDRDDYDFGTLSCDGDVDPEPEPEVRGGVVAAGRVTQPQAGGRAVSTSSSSSSSSSSADNSRTGSRSSSSSSSRATAKTFENKSLIMGRIFKHASSAKAAPVMAPSAALLPGPSVVPGMAKIKALPKNQANLDQIFDELRGGSAAGKSTEMEAPPTMVQEGWDRHHPQQQQQQQMQPHHHHHHQQQHHQPQQQQHHQHHHHHHHHHHQVEPMAAPAAPAAPAAMPAPSALPPGRKPKNSTANTAKKAANKSAPTKTKGKSKVEAVASASSSSNRKPRKDLSKLQSELGMSHEEIEQLIDEGQRKSKRRCATNRPKKLVETWSSDEYEEFLSTKDIIALIEQKEQQEQKRKRKTSEANTQPEPVAPPVASKKAQAPQATAGKRKNRASEKKPAPAEPEQPKPRARQRNQPPPPAPAHVPPVVQAPPAPAPEVLTPPARGKSKAAAKSKAPATKTTNNRKKRSNEKSRVQESREDEEEEEEQAEVQVEPPARTRSSRQQPKVKATEPEKEPIAPTPPPPAQPSLPAAAPEAQREWSKVRQRGNQQQPPPPAPHPRSSSVATTSSTTNNNNNSSSSNKNLKAKRKSQTSRQSPARRKRPASEKQLYYWSSSSDDEFGRLDDETEAADGESRGAGAGSEQRDGERTELEPEEASPSPGKHFEENEPYQKHGWIVGDSHKKLVKLLAIAKGSKKVDNCGVKRRTPKRKC</sequence>
<feature type="region of interest" description="Disordered" evidence="2">
    <location>
        <begin position="838"/>
        <end position="898"/>
    </location>
</feature>
<feature type="compositionally biased region" description="Low complexity" evidence="2">
    <location>
        <begin position="707"/>
        <end position="719"/>
    </location>
</feature>